<evidence type="ECO:0000256" key="2">
    <source>
        <dbReference type="ARBA" id="ARBA00004560"/>
    </source>
</evidence>
<evidence type="ECO:0000256" key="24">
    <source>
        <dbReference type="ARBA" id="ARBA00023200"/>
    </source>
</evidence>
<dbReference type="PRINTS" id="PR00234">
    <property type="entry name" value="HIV1MATRIX"/>
</dbReference>
<keyword evidence="12" id="KW-0519">Myristate</keyword>
<evidence type="ECO:0000256" key="20">
    <source>
        <dbReference type="ARBA" id="ARBA00022884"/>
    </source>
</evidence>
<keyword evidence="23" id="KW-0472">Membrane</keyword>
<feature type="domain" description="CCHC-type" evidence="31">
    <location>
        <begin position="407"/>
        <end position="422"/>
    </location>
</feature>
<keyword evidence="22 28" id="KW-0543">Viral nucleoprotein</keyword>
<dbReference type="InterPro" id="IPR000071">
    <property type="entry name" value="Lentvrl_matrix_N"/>
</dbReference>
<keyword evidence="25" id="KW-0449">Lipoprotein</keyword>
<reference evidence="32" key="1">
    <citation type="journal article" date="2009" name="Nature">
        <title>Adaptation of HIV-1 to human leukocyte antigen class I.</title>
        <authorList>
            <person name="Kawashima Y."/>
            <person name="Pfafferott K."/>
            <person name="Frater J."/>
            <person name="Matthews P."/>
            <person name="Payne R."/>
            <person name="Addo M."/>
            <person name="Gatanaga H."/>
            <person name="Fujiwara M."/>
            <person name="Hachiya A."/>
            <person name="Koizumi H."/>
            <person name="Kuse N."/>
            <person name="Oka S."/>
            <person name="Duda A."/>
            <person name="Prendergast A."/>
            <person name="Crawford H."/>
            <person name="Leslie A."/>
            <person name="Brumme Z."/>
            <person name="Brumme C."/>
            <person name="Allen T."/>
            <person name="Brander C."/>
            <person name="Kaslow R."/>
            <person name="Tang J."/>
            <person name="Hunter E."/>
            <person name="Allen S."/>
            <person name="Mulenga J."/>
            <person name="Branch S."/>
            <person name="Roach T."/>
            <person name="John M."/>
            <person name="Mallal S."/>
            <person name="Ogwu A."/>
            <person name="Shapiro R."/>
            <person name="Prado J.G."/>
            <person name="Fidler S."/>
            <person name="Weber J."/>
            <person name="Pybus O.G."/>
            <person name="Klenerman P."/>
            <person name="Ndung'u T."/>
            <person name="Phillips R."/>
            <person name="Heckerman D."/>
            <person name="Harrigan P.R."/>
            <person name="Walker B.D."/>
            <person name="Takiguchi M."/>
            <person name="Goulder P."/>
        </authorList>
    </citation>
    <scope>NUCLEOTIDE SEQUENCE</scope>
    <source>
        <strain evidence="32">ZM488M</strain>
    </source>
</reference>
<evidence type="ECO:0000256" key="11">
    <source>
        <dbReference type="ARBA" id="ARBA00022637"/>
    </source>
</evidence>
<evidence type="ECO:0000256" key="26">
    <source>
        <dbReference type="ARBA" id="ARBA00037826"/>
    </source>
</evidence>
<dbReference type="InterPro" id="IPR014817">
    <property type="entry name" value="Gag_p6"/>
</dbReference>
<dbReference type="GO" id="GO:0055036">
    <property type="term" value="C:virion membrane"/>
    <property type="evidence" value="ECO:0007669"/>
    <property type="project" value="UniProtKB-SubCell"/>
</dbReference>
<evidence type="ECO:0000256" key="18">
    <source>
        <dbReference type="ARBA" id="ARBA00022844"/>
    </source>
</evidence>
<sequence>MGARASILRGGKLDTWEKIRLRPGGKKCYMLKHIVWASRELERFALNPGLLESAEGCTQIIKQLHPALQTGTEELRSLYNTVATLYCVHKGIGVRDTKEALDKIEEEQNKSQQKTQQAKAADVSQNYPIVQNLQGQMVHQAISPRTLNAWVKVIEEKAFNPEIIPMFTALSEGATPQDLNTMLNTVGGHQAAMQMLKDTINEEAAEWDRLHPVHAGPVAPGQIREPRGSDIAGTTSTLQEQITWMTNNPPVPVGDIYKRWIILGLNKIVRMYSPVSILDIRQGPKEPFRDYVDRFFKTLRAEQATQEVKNWMTDTLLVQNANPDCKTILRALGPGATLEEMMTACQGVGGPGHKARVLAEAMSQANNINIMMQRNNFKGSKRIVKCFNCGKEGHIARNCRAPRKKGCWKCGKEGHQMKDCTERQANFLGKIWPSHKGRPGNFLQNRPEPTAPPAESFRFEETTPASKQEPKDREPLTSLRSLFGSDPLSQ</sequence>
<keyword evidence="19" id="KW-1043">Host membrane</keyword>
<keyword evidence="20 28" id="KW-0694">RNA-binding</keyword>
<dbReference type="SUPFAM" id="SSF57756">
    <property type="entry name" value="Retrovirus zinc finger-like domains"/>
    <property type="match status" value="1"/>
</dbReference>
<dbReference type="InterPro" id="IPR036875">
    <property type="entry name" value="Znf_CCHC_sf"/>
</dbReference>
<evidence type="ECO:0000256" key="3">
    <source>
        <dbReference type="ARBA" id="ARBA00008364"/>
    </source>
</evidence>
<dbReference type="Pfam" id="PF08705">
    <property type="entry name" value="Gag_p6"/>
    <property type="match status" value="1"/>
</dbReference>
<organism evidence="32">
    <name type="scientific">Human immunodeficiency virus type 1</name>
    <name type="common">HIV-1</name>
    <dbReference type="NCBI Taxonomy" id="11676"/>
    <lineage>
        <taxon>Viruses</taxon>
        <taxon>Riboviria</taxon>
        <taxon>Pararnavirae</taxon>
        <taxon>Artverviricota</taxon>
        <taxon>Revtraviricetes</taxon>
        <taxon>Ortervirales</taxon>
        <taxon>Retroviridae</taxon>
        <taxon>Orthoretrovirinae</taxon>
        <taxon>Lentivirus</taxon>
        <taxon>Lentivirus humimdef1</taxon>
    </lineage>
</organism>
<keyword evidence="13 28" id="KW-0479">Metal-binding</keyword>
<dbReference type="GO" id="GO:0005198">
    <property type="term" value="F:structural molecule activity"/>
    <property type="evidence" value="ECO:0007669"/>
    <property type="project" value="InterPro"/>
</dbReference>
<evidence type="ECO:0000256" key="12">
    <source>
        <dbReference type="ARBA" id="ARBA00022707"/>
    </source>
</evidence>
<comment type="similarity">
    <text evidence="3">Belongs to the primate lentivirus group gag polyprotein family.</text>
</comment>
<evidence type="ECO:0000256" key="29">
    <source>
        <dbReference type="SAM" id="Coils"/>
    </source>
</evidence>
<dbReference type="Gene3D" id="1.10.1200.30">
    <property type="match status" value="1"/>
</dbReference>
<keyword evidence="18 28" id="KW-0946">Virion</keyword>
<dbReference type="Pfam" id="PF00540">
    <property type="entry name" value="Gag_p17"/>
    <property type="match status" value="1"/>
</dbReference>
<dbReference type="EMBL" id="FJ606411">
    <property type="protein sequence ID" value="ACU31751.1"/>
    <property type="molecule type" value="Genomic_RNA"/>
</dbReference>
<evidence type="ECO:0000313" key="32">
    <source>
        <dbReference type="EMBL" id="ACU31751.1"/>
    </source>
</evidence>
<evidence type="ECO:0000256" key="9">
    <source>
        <dbReference type="ARBA" id="ARBA00022581"/>
    </source>
</evidence>
<evidence type="ECO:0000256" key="21">
    <source>
        <dbReference type="ARBA" id="ARBA00023046"/>
    </source>
</evidence>
<dbReference type="InterPro" id="IPR008916">
    <property type="entry name" value="Retrov_capsid_C"/>
</dbReference>
<keyword evidence="9 28" id="KW-0945">Host-virus interaction</keyword>
<dbReference type="Gene3D" id="4.10.60.10">
    <property type="entry name" value="Zinc finger, CCHC-type"/>
    <property type="match status" value="1"/>
</dbReference>
<keyword evidence="7 28" id="KW-0167">Capsid protein</keyword>
<dbReference type="Gene3D" id="6.10.250.390">
    <property type="match status" value="1"/>
</dbReference>
<dbReference type="GO" id="GO:0039702">
    <property type="term" value="P:viral budding via host ESCRT complex"/>
    <property type="evidence" value="ECO:0007669"/>
    <property type="project" value="UniProtKB-KW"/>
</dbReference>
<dbReference type="GO" id="GO:0003723">
    <property type="term" value="F:RNA binding"/>
    <property type="evidence" value="ECO:0007669"/>
    <property type="project" value="UniProtKB-KW"/>
</dbReference>
<dbReference type="SMART" id="SM00343">
    <property type="entry name" value="ZnF_C2HC"/>
    <property type="match status" value="2"/>
</dbReference>
<dbReference type="GO" id="GO:0019013">
    <property type="term" value="C:viral nucleocapsid"/>
    <property type="evidence" value="ECO:0007669"/>
    <property type="project" value="UniProtKB-KW"/>
</dbReference>
<dbReference type="InterPro" id="IPR008919">
    <property type="entry name" value="Retrov_capsid_N"/>
</dbReference>
<keyword evidence="4" id="KW-1187">Viral budding via the host ESCRT complexes</keyword>
<keyword evidence="11" id="KW-1198">Viral budding</keyword>
<keyword evidence="6" id="KW-0597">Phosphoprotein</keyword>
<dbReference type="GO" id="GO:0008270">
    <property type="term" value="F:zinc ion binding"/>
    <property type="evidence" value="ECO:0007669"/>
    <property type="project" value="UniProtKB-KW"/>
</dbReference>
<dbReference type="Pfam" id="PF00607">
    <property type="entry name" value="Gag_p24"/>
    <property type="match status" value="1"/>
</dbReference>
<keyword evidence="8 28" id="KW-1048">Host nucleus</keyword>
<dbReference type="GO" id="GO:0020002">
    <property type="term" value="C:host cell plasma membrane"/>
    <property type="evidence" value="ECO:0007669"/>
    <property type="project" value="UniProtKB-SubCell"/>
</dbReference>
<keyword evidence="17 28" id="KW-0862">Zinc</keyword>
<evidence type="ECO:0000259" key="31">
    <source>
        <dbReference type="PROSITE" id="PS50158"/>
    </source>
</evidence>
<name>C7ASE0_HV1</name>
<dbReference type="FunFam" id="4.10.60.10:FF:000001">
    <property type="entry name" value="Gag polyprotein"/>
    <property type="match status" value="1"/>
</dbReference>
<dbReference type="Gene3D" id="1.10.150.90">
    <property type="entry name" value="Immunodeficiency lentiviruses, gag gene matrix protein p17"/>
    <property type="match status" value="1"/>
</dbReference>
<evidence type="ECO:0000256" key="10">
    <source>
        <dbReference type="ARBA" id="ARBA00022612"/>
    </source>
</evidence>
<evidence type="ECO:0000256" key="27">
    <source>
        <dbReference type="PROSITE-ProRule" id="PRU00047"/>
    </source>
</evidence>
<protein>
    <recommendedName>
        <fullName evidence="28">Gag polyprotein</fullName>
    </recommendedName>
    <component>
        <recommendedName>
            <fullName evidence="28">Matrix protein p17</fullName>
            <shortName evidence="28">MA</shortName>
        </recommendedName>
    </component>
</protein>
<keyword evidence="15" id="KW-0688">Ribosomal frameshifting</keyword>
<evidence type="ECO:0000256" key="13">
    <source>
        <dbReference type="ARBA" id="ARBA00022723"/>
    </source>
</evidence>
<gene>
    <name evidence="32" type="primary">gag</name>
</gene>
<keyword evidence="14" id="KW-0677">Repeat</keyword>
<keyword evidence="24 28" id="KW-1035">Host cytoplasm</keyword>
<evidence type="ECO:0000256" key="30">
    <source>
        <dbReference type="SAM" id="MobiDB-lite"/>
    </source>
</evidence>
<dbReference type="Gene3D" id="1.20.5.760">
    <property type="entry name" value="Single helix bin"/>
    <property type="match status" value="1"/>
</dbReference>
<dbReference type="InterPro" id="IPR010999">
    <property type="entry name" value="Retrovr_matrix"/>
</dbReference>
<dbReference type="Pfam" id="PF19317">
    <property type="entry name" value="Gag_p24_C"/>
    <property type="match status" value="1"/>
</dbReference>
<dbReference type="GO" id="GO:0042025">
    <property type="term" value="C:host cell nucleus"/>
    <property type="evidence" value="ECO:0007669"/>
    <property type="project" value="UniProtKB-SubCell"/>
</dbReference>
<dbReference type="GO" id="GO:0075523">
    <property type="term" value="P:viral translational frameshifting"/>
    <property type="evidence" value="ECO:0007669"/>
    <property type="project" value="UniProtKB-KW"/>
</dbReference>
<evidence type="ECO:0000256" key="16">
    <source>
        <dbReference type="ARBA" id="ARBA00022771"/>
    </source>
</evidence>
<dbReference type="PANTHER" id="PTHR40389:SF4">
    <property type="match status" value="1"/>
</dbReference>
<dbReference type="PANTHER" id="PTHR40389">
    <property type="entry name" value="ENDOGENOUS RETROVIRUS GROUP K MEMBER 24 GAG POLYPROTEIN-RELATED"/>
    <property type="match status" value="1"/>
</dbReference>
<dbReference type="Pfam" id="PF00098">
    <property type="entry name" value="zf-CCHC"/>
    <property type="match status" value="2"/>
</dbReference>
<accession>C7ASE0</accession>
<dbReference type="PROSITE" id="PS50158">
    <property type="entry name" value="ZF_CCHC"/>
    <property type="match status" value="2"/>
</dbReference>
<dbReference type="SUPFAM" id="SSF47353">
    <property type="entry name" value="Retrovirus capsid dimerization domain-like"/>
    <property type="match status" value="1"/>
</dbReference>
<evidence type="ECO:0000256" key="7">
    <source>
        <dbReference type="ARBA" id="ARBA00022561"/>
    </source>
</evidence>
<organismHost>
    <name type="scientific">Homo sapiens</name>
    <name type="common">Human</name>
    <dbReference type="NCBI Taxonomy" id="9606"/>
</organismHost>
<evidence type="ECO:0000256" key="28">
    <source>
        <dbReference type="RuleBase" id="RU004487"/>
    </source>
</evidence>
<evidence type="ECO:0000256" key="19">
    <source>
        <dbReference type="ARBA" id="ARBA00022870"/>
    </source>
</evidence>
<dbReference type="FunFam" id="1.10.1200.30:FF:000001">
    <property type="entry name" value="Gag polyprotein"/>
    <property type="match status" value="1"/>
</dbReference>
<dbReference type="SUPFAM" id="SSF47836">
    <property type="entry name" value="Retroviral matrix proteins"/>
    <property type="match status" value="1"/>
</dbReference>
<evidence type="ECO:0000256" key="22">
    <source>
        <dbReference type="ARBA" id="ARBA00023086"/>
    </source>
</evidence>
<evidence type="ECO:0000256" key="6">
    <source>
        <dbReference type="ARBA" id="ARBA00022553"/>
    </source>
</evidence>
<dbReference type="InterPro" id="IPR001878">
    <property type="entry name" value="Znf_CCHC"/>
</dbReference>
<feature type="coiled-coil region" evidence="29">
    <location>
        <begin position="94"/>
        <end position="121"/>
    </location>
</feature>
<dbReference type="InterPro" id="IPR012344">
    <property type="entry name" value="Matrix_HIV/RSV_N"/>
</dbReference>
<dbReference type="FunFam" id="1.10.375.10:FF:000001">
    <property type="entry name" value="Gag polyprotein"/>
    <property type="match status" value="1"/>
</dbReference>
<evidence type="ECO:0000256" key="23">
    <source>
        <dbReference type="ARBA" id="ARBA00023136"/>
    </source>
</evidence>
<keyword evidence="29" id="KW-0175">Coiled coil</keyword>
<keyword evidence="10" id="KW-1188">Viral release from host cell</keyword>
<evidence type="ECO:0000256" key="15">
    <source>
        <dbReference type="ARBA" id="ARBA00022758"/>
    </source>
</evidence>
<evidence type="ECO:0000256" key="5">
    <source>
        <dbReference type="ARBA" id="ARBA00022511"/>
    </source>
</evidence>
<evidence type="ECO:0000256" key="4">
    <source>
        <dbReference type="ARBA" id="ARBA00022462"/>
    </source>
</evidence>
<comment type="subcellular location">
    <molecule>Matrix protein p17</molecule>
    <subcellularLocation>
        <location evidence="28">Virion membrane</location>
        <topology evidence="28">Lipid-anchor</topology>
    </subcellularLocation>
    <subcellularLocation>
        <location evidence="28">Host nucleus</location>
    </subcellularLocation>
    <subcellularLocation>
        <location evidence="28">Host cytoplasm</location>
    </subcellularLocation>
</comment>
<evidence type="ECO:0000256" key="8">
    <source>
        <dbReference type="ARBA" id="ARBA00022562"/>
    </source>
</evidence>
<dbReference type="InterPro" id="IPR045345">
    <property type="entry name" value="Gag_p24_C"/>
</dbReference>
<evidence type="ECO:0000256" key="1">
    <source>
        <dbReference type="ARBA" id="ARBA00004425"/>
    </source>
</evidence>
<feature type="domain" description="CCHC-type" evidence="31">
    <location>
        <begin position="385"/>
        <end position="400"/>
    </location>
</feature>
<keyword evidence="5" id="KW-1032">Host cell membrane</keyword>
<dbReference type="SUPFAM" id="SSF47943">
    <property type="entry name" value="Retrovirus capsid protein, N-terminal core domain"/>
    <property type="match status" value="1"/>
</dbReference>
<keyword evidence="16 27" id="KW-0863">Zinc-finger</keyword>
<comment type="PTM">
    <molecule>Gag-Pol polyprotein</molecule>
    <text evidence="28">Specific enzymatic cleavages by the viral protease yield mature proteins.</text>
</comment>
<proteinExistence type="inferred from homology"/>
<evidence type="ECO:0000256" key="17">
    <source>
        <dbReference type="ARBA" id="ARBA00022833"/>
    </source>
</evidence>
<feature type="region of interest" description="Disordered" evidence="30">
    <location>
        <begin position="432"/>
        <end position="490"/>
    </location>
</feature>
<comment type="subcellular location">
    <subcellularLocation>
        <location evidence="1">Host cell membrane</location>
        <topology evidence="1">Lipid-anchor</topology>
    </subcellularLocation>
    <subcellularLocation>
        <location evidence="2">Host endosome</location>
        <location evidence="2">Host multivesicular body</location>
    </subcellularLocation>
    <subcellularLocation>
        <location evidence="26">Virion membrane</location>
        <topology evidence="26">Lipid-anchor</topology>
    </subcellularLocation>
    <subcellularLocation>
        <location evidence="28">Virion</location>
    </subcellularLocation>
    <subcellularLocation>
        <location evidence="28">Host cytoplasm</location>
    </subcellularLocation>
    <subcellularLocation>
        <location evidence="28">Host nucleus</location>
    </subcellularLocation>
</comment>
<evidence type="ECO:0000256" key="25">
    <source>
        <dbReference type="ARBA" id="ARBA00023288"/>
    </source>
</evidence>
<dbReference type="GO" id="GO:0072494">
    <property type="term" value="C:host multivesicular body"/>
    <property type="evidence" value="ECO:0007669"/>
    <property type="project" value="UniProtKB-SubCell"/>
</dbReference>
<dbReference type="InterPro" id="IPR050195">
    <property type="entry name" value="Primate_lentivir_Gag_pol-like"/>
</dbReference>
<dbReference type="Gene3D" id="1.10.375.10">
    <property type="entry name" value="Human Immunodeficiency Virus Type 1 Capsid Protein"/>
    <property type="match status" value="1"/>
</dbReference>
<evidence type="ECO:0000256" key="14">
    <source>
        <dbReference type="ARBA" id="ARBA00022737"/>
    </source>
</evidence>
<keyword evidence="21" id="KW-1039">Host endosome</keyword>